<sequence length="571" mass="65094">MSSDLASSTSYIMKPAINSEEYDRLARKYAEQSVQSYNIIGTCEQICDEQDLIVEELLLVQGSAIFPMNFSMRIIELRSMDSLYATIREAEMLKLLGFHKNLMGLFSLFRHRQYVAFVLPDFTCLRDRLDSCFRFKKGYPCGRDANRRIELPKQKKRDKNGEPGLFDRNSVAYILKEVIQGASYVHSKGYIHTQICTANIYMSNSSDVKLGGFCTAKGLVREIGKGSVHPSFDVWSVGLLALEVITGQRWHYPSGQIQKVAEDLVSGKLLPPVSLGEVDPSILRDGKQFYHEEVDSFLGKINAVEAKADWQAHPPKHVEVERGRSLHAEMVSAHCEASELDVDFLMNIVKAVRLAEKQCFPIVKKVPDSQLLTEFVAIAAVLMIRRTDDDWSRDVLDQSRTSSNDYLKDYQAKEGLSINRRSRTPMRSRGISLPGDNFRRTMTPKNTELEKLQQTRQVFVALQFARWYLANLLRFSDLLRIVDEIEDILKEYASSETLLDTVPGSASFITGLRKSHLDQDSRKFNNVHIEIALRSRVISEMKKNSISCKKVILWNSDMARQRSKRPLLIES</sequence>
<evidence type="ECO:0000313" key="3">
    <source>
        <dbReference type="WBParaSite" id="jg12502"/>
    </source>
</evidence>
<dbReference type="Gene3D" id="1.10.510.10">
    <property type="entry name" value="Transferase(Phosphotransferase) domain 1"/>
    <property type="match status" value="1"/>
</dbReference>
<dbReference type="GO" id="GO:0005737">
    <property type="term" value="C:cytoplasm"/>
    <property type="evidence" value="ECO:0007669"/>
    <property type="project" value="TreeGrafter"/>
</dbReference>
<dbReference type="GO" id="GO:0005524">
    <property type="term" value="F:ATP binding"/>
    <property type="evidence" value="ECO:0007669"/>
    <property type="project" value="InterPro"/>
</dbReference>
<reference evidence="3" key="1">
    <citation type="submission" date="2022-11" db="UniProtKB">
        <authorList>
            <consortium name="WormBaseParasite"/>
        </authorList>
    </citation>
    <scope>IDENTIFICATION</scope>
</reference>
<dbReference type="SMART" id="SM00220">
    <property type="entry name" value="S_TKc"/>
    <property type="match status" value="1"/>
</dbReference>
<dbReference type="AlphaFoldDB" id="A0A915CTQ0"/>
<dbReference type="PANTHER" id="PTHR24361">
    <property type="entry name" value="MITOGEN-ACTIVATED KINASE KINASE KINASE"/>
    <property type="match status" value="1"/>
</dbReference>
<name>A0A915CTQ0_9BILA</name>
<dbReference type="InterPro" id="IPR001245">
    <property type="entry name" value="Ser-Thr/Tyr_kinase_cat_dom"/>
</dbReference>
<dbReference type="WBParaSite" id="jg12502">
    <property type="protein sequence ID" value="jg12502"/>
    <property type="gene ID" value="jg12502"/>
</dbReference>
<dbReference type="InterPro" id="IPR011009">
    <property type="entry name" value="Kinase-like_dom_sf"/>
</dbReference>
<dbReference type="GO" id="GO:0004674">
    <property type="term" value="F:protein serine/threonine kinase activity"/>
    <property type="evidence" value="ECO:0007669"/>
    <property type="project" value="TreeGrafter"/>
</dbReference>
<protein>
    <submittedName>
        <fullName evidence="3">Protein kinase domain-containing protein</fullName>
    </submittedName>
</protein>
<organism evidence="2 3">
    <name type="scientific">Ditylenchus dipsaci</name>
    <dbReference type="NCBI Taxonomy" id="166011"/>
    <lineage>
        <taxon>Eukaryota</taxon>
        <taxon>Metazoa</taxon>
        <taxon>Ecdysozoa</taxon>
        <taxon>Nematoda</taxon>
        <taxon>Chromadorea</taxon>
        <taxon>Rhabditida</taxon>
        <taxon>Tylenchina</taxon>
        <taxon>Tylenchomorpha</taxon>
        <taxon>Sphaerularioidea</taxon>
        <taxon>Anguinidae</taxon>
        <taxon>Anguininae</taxon>
        <taxon>Ditylenchus</taxon>
    </lineage>
</organism>
<accession>A0A915CTQ0</accession>
<dbReference type="SUPFAM" id="SSF56112">
    <property type="entry name" value="Protein kinase-like (PK-like)"/>
    <property type="match status" value="1"/>
</dbReference>
<evidence type="ECO:0000313" key="2">
    <source>
        <dbReference type="Proteomes" id="UP000887574"/>
    </source>
</evidence>
<dbReference type="Proteomes" id="UP000887574">
    <property type="component" value="Unplaced"/>
</dbReference>
<evidence type="ECO:0000259" key="1">
    <source>
        <dbReference type="PROSITE" id="PS50011"/>
    </source>
</evidence>
<dbReference type="Pfam" id="PF07714">
    <property type="entry name" value="PK_Tyr_Ser-Thr"/>
    <property type="match status" value="1"/>
</dbReference>
<dbReference type="InterPro" id="IPR000719">
    <property type="entry name" value="Prot_kinase_dom"/>
</dbReference>
<dbReference type="InterPro" id="IPR053235">
    <property type="entry name" value="Ser_Thr_kinase"/>
</dbReference>
<dbReference type="PROSITE" id="PS50011">
    <property type="entry name" value="PROTEIN_KINASE_DOM"/>
    <property type="match status" value="1"/>
</dbReference>
<feature type="domain" description="Protein kinase" evidence="1">
    <location>
        <begin position="11"/>
        <end position="320"/>
    </location>
</feature>
<keyword evidence="2" id="KW-1185">Reference proteome</keyword>
<proteinExistence type="predicted"/>